<accession>A0AAJ3CG13</accession>
<dbReference type="EMBL" id="JAJFNJ020000003">
    <property type="protein sequence ID" value="MEC3889745.1"/>
    <property type="molecule type" value="Genomic_DNA"/>
</dbReference>
<reference evidence="1" key="2">
    <citation type="submission" date="2024-01" db="EMBL/GenBank/DDBJ databases">
        <title>Long-read genome sequencing of X. campestris pv. papavericola.</title>
        <authorList>
            <person name="Hussain R.M.F."/>
            <person name="Greer S."/>
            <person name="Harrison J."/>
            <person name="Grant M."/>
            <person name="Vicente J."/>
            <person name="Studholme D.J."/>
        </authorList>
    </citation>
    <scope>NUCLEOTIDE SEQUENCE</scope>
    <source>
        <strain evidence="1">NCPPB 2970</strain>
    </source>
</reference>
<gene>
    <name evidence="1" type="ORF">LLE72_018815</name>
</gene>
<name>A0AAJ3CG13_XANCA</name>
<sequence length="164" mass="17842">MLEKIIKVGDDASWLPREEGGQTGSGGLIELTTPREVEFAAKYLPFIPNAISAVSSGGLDVISYNFSGCLMAVYNAQDGRRMVCHVSTGDGQDCRNAWSQIRSTSTHVFQFRPSEHIETKGSALAGCYGLITNDLQSLAITVVVGRDGRSRSISAIKKMRLWQD</sequence>
<evidence type="ECO:0000313" key="2">
    <source>
        <dbReference type="Proteomes" id="UP001297361"/>
    </source>
</evidence>
<dbReference type="Proteomes" id="UP001297361">
    <property type="component" value="Unassembled WGS sequence"/>
</dbReference>
<organism evidence="1 2">
    <name type="scientific">Xanthomonas campestris pv. papavericola</name>
    <dbReference type="NCBI Taxonomy" id="487881"/>
    <lineage>
        <taxon>Bacteria</taxon>
        <taxon>Pseudomonadati</taxon>
        <taxon>Pseudomonadota</taxon>
        <taxon>Gammaproteobacteria</taxon>
        <taxon>Lysobacterales</taxon>
        <taxon>Lysobacteraceae</taxon>
        <taxon>Xanthomonas</taxon>
    </lineage>
</organism>
<dbReference type="RefSeq" id="WP_114998632.1">
    <property type="nucleotide sequence ID" value="NZ_JAJFNJ020000003.1"/>
</dbReference>
<evidence type="ECO:0000313" key="1">
    <source>
        <dbReference type="EMBL" id="MEC3889745.1"/>
    </source>
</evidence>
<protein>
    <submittedName>
        <fullName evidence="1">Uncharacterized protein</fullName>
    </submittedName>
</protein>
<comment type="caution">
    <text evidence="1">The sequence shown here is derived from an EMBL/GenBank/DDBJ whole genome shotgun (WGS) entry which is preliminary data.</text>
</comment>
<dbReference type="AlphaFoldDB" id="A0AAJ3CG13"/>
<proteinExistence type="predicted"/>
<reference evidence="1" key="1">
    <citation type="submission" date="2021-10" db="EMBL/GenBank/DDBJ databases">
        <authorList>
            <person name="Hussein R."/>
            <person name="Harrison J."/>
            <person name="Studholme D.J."/>
            <person name="Vicente J."/>
            <person name="Grant M."/>
        </authorList>
    </citation>
    <scope>NUCLEOTIDE SEQUENCE</scope>
    <source>
        <strain evidence="1">NCPPB 2970</strain>
    </source>
</reference>